<feature type="compositionally biased region" description="Low complexity" evidence="1">
    <location>
        <begin position="36"/>
        <end position="49"/>
    </location>
</feature>
<sequence length="103" mass="11117">MIANKHGSDLLETGLLDWARVGHPVRWDSPTGARTPSVASNPSSSPSSPGHLKMFLGSPGKRPTTPEKEFDFLDPLPSLLDGSAPSKWGPQLRKCWGAIKRNS</sequence>
<proteinExistence type="predicted"/>
<accession>A0A9Q3P957</accession>
<dbReference type="Proteomes" id="UP000765509">
    <property type="component" value="Unassembled WGS sequence"/>
</dbReference>
<reference evidence="2" key="1">
    <citation type="submission" date="2021-03" db="EMBL/GenBank/DDBJ databases">
        <title>Draft genome sequence of rust myrtle Austropuccinia psidii MF-1, a brazilian biotype.</title>
        <authorList>
            <person name="Quecine M.C."/>
            <person name="Pachon D.M.R."/>
            <person name="Bonatelli M.L."/>
            <person name="Correr F.H."/>
            <person name="Franceschini L.M."/>
            <person name="Leite T.F."/>
            <person name="Margarido G.R.A."/>
            <person name="Almeida C.A."/>
            <person name="Ferrarezi J.A."/>
            <person name="Labate C.A."/>
        </authorList>
    </citation>
    <scope>NUCLEOTIDE SEQUENCE</scope>
    <source>
        <strain evidence="2">MF-1</strain>
    </source>
</reference>
<dbReference type="AlphaFoldDB" id="A0A9Q3P957"/>
<evidence type="ECO:0000313" key="3">
    <source>
        <dbReference type="Proteomes" id="UP000765509"/>
    </source>
</evidence>
<evidence type="ECO:0000313" key="2">
    <source>
        <dbReference type="EMBL" id="MBW0551211.1"/>
    </source>
</evidence>
<dbReference type="EMBL" id="AVOT02057026">
    <property type="protein sequence ID" value="MBW0551211.1"/>
    <property type="molecule type" value="Genomic_DNA"/>
</dbReference>
<organism evidence="2 3">
    <name type="scientific">Austropuccinia psidii MF-1</name>
    <dbReference type="NCBI Taxonomy" id="1389203"/>
    <lineage>
        <taxon>Eukaryota</taxon>
        <taxon>Fungi</taxon>
        <taxon>Dikarya</taxon>
        <taxon>Basidiomycota</taxon>
        <taxon>Pucciniomycotina</taxon>
        <taxon>Pucciniomycetes</taxon>
        <taxon>Pucciniales</taxon>
        <taxon>Sphaerophragmiaceae</taxon>
        <taxon>Austropuccinia</taxon>
    </lineage>
</organism>
<comment type="caution">
    <text evidence="2">The sequence shown here is derived from an EMBL/GenBank/DDBJ whole genome shotgun (WGS) entry which is preliminary data.</text>
</comment>
<name>A0A9Q3P957_9BASI</name>
<keyword evidence="3" id="KW-1185">Reference proteome</keyword>
<feature type="region of interest" description="Disordered" evidence="1">
    <location>
        <begin position="25"/>
        <end position="73"/>
    </location>
</feature>
<evidence type="ECO:0000256" key="1">
    <source>
        <dbReference type="SAM" id="MobiDB-lite"/>
    </source>
</evidence>
<protein>
    <submittedName>
        <fullName evidence="2">Uncharacterized protein</fullName>
    </submittedName>
</protein>
<gene>
    <name evidence="2" type="ORF">O181_090926</name>
</gene>